<dbReference type="PANTHER" id="PTHR30294:SF47">
    <property type="entry name" value="INNER MEMBRANE TRANSPORT PERMEASE YHHJ"/>
    <property type="match status" value="1"/>
</dbReference>
<evidence type="ECO:0000313" key="10">
    <source>
        <dbReference type="EMBL" id="KVX01425.1"/>
    </source>
</evidence>
<evidence type="ECO:0000313" key="11">
    <source>
        <dbReference type="Proteomes" id="UP000055702"/>
    </source>
</evidence>
<reference evidence="10 11" key="1">
    <citation type="submission" date="2016-01" db="EMBL/GenBank/DDBJ databases">
        <title>Draft genome of the antarctic isolate Shewanella frigidimarina Ag06-30.</title>
        <authorList>
            <person name="Parmeciano Di Noto G."/>
            <person name="Vazquez S."/>
            <person name="Mac Cormack W."/>
            <person name="Iriarte A."/>
            <person name="Quiroga C."/>
        </authorList>
    </citation>
    <scope>NUCLEOTIDE SEQUENCE [LARGE SCALE GENOMIC DNA]</scope>
    <source>
        <strain evidence="10 11">Ag06-30</strain>
    </source>
</reference>
<evidence type="ECO:0000256" key="1">
    <source>
        <dbReference type="ARBA" id="ARBA00004651"/>
    </source>
</evidence>
<comment type="similarity">
    <text evidence="2">Belongs to the ABC-2 integral membrane protein family.</text>
</comment>
<dbReference type="InterPro" id="IPR013525">
    <property type="entry name" value="ABC2_TM"/>
</dbReference>
<organism evidence="10">
    <name type="scientific">Shewanella frigidimarina</name>
    <dbReference type="NCBI Taxonomy" id="56812"/>
    <lineage>
        <taxon>Bacteria</taxon>
        <taxon>Pseudomonadati</taxon>
        <taxon>Pseudomonadota</taxon>
        <taxon>Gammaproteobacteria</taxon>
        <taxon>Alteromonadales</taxon>
        <taxon>Shewanellaceae</taxon>
        <taxon>Shewanella</taxon>
    </lineage>
</organism>
<protein>
    <recommendedName>
        <fullName evidence="9">ABC transmembrane type-2 domain-containing protein</fullName>
    </recommendedName>
</protein>
<feature type="transmembrane region" description="Helical" evidence="8">
    <location>
        <begin position="348"/>
        <end position="366"/>
    </location>
</feature>
<evidence type="ECO:0000256" key="6">
    <source>
        <dbReference type="ARBA" id="ARBA00022989"/>
    </source>
</evidence>
<evidence type="ECO:0000259" key="9">
    <source>
        <dbReference type="PROSITE" id="PS51012"/>
    </source>
</evidence>
<keyword evidence="5 8" id="KW-0812">Transmembrane</keyword>
<dbReference type="RefSeq" id="WP_059746193.1">
    <property type="nucleotide sequence ID" value="NZ_LRDC01000023.1"/>
</dbReference>
<evidence type="ECO:0000256" key="8">
    <source>
        <dbReference type="SAM" id="Phobius"/>
    </source>
</evidence>
<evidence type="ECO:0000256" key="5">
    <source>
        <dbReference type="ARBA" id="ARBA00022692"/>
    </source>
</evidence>
<evidence type="ECO:0000256" key="7">
    <source>
        <dbReference type="ARBA" id="ARBA00023136"/>
    </source>
</evidence>
<dbReference type="InterPro" id="IPR051449">
    <property type="entry name" value="ABC-2_transporter_component"/>
</dbReference>
<dbReference type="Proteomes" id="UP000055702">
    <property type="component" value="Unassembled WGS sequence"/>
</dbReference>
<sequence length="374" mass="41484">MKTWSNIFWLGTKELRSVLGDVVMVMLIIFLFSAQIYSRSTAISESVNNASIAIVDEDHSTLSRSIANAFYPPYFNLAEQISATEIDQVMDQDRFMFVVSIPPRFEADVRDGRLPSVQIDIDATAVTQASLGNHYIQNIITNEVNFFVNRSNETTTYPVALVQRRAFNPNGTMTWFSSIGALLDNVTLLAIILTGAALLREREHGTIEHLLVMPLTSFQIIMSKVWANGLIVLVAFSLSLFFMVETLLDVPIAGSRWLLLGGTTIYLFAAAAIGIFLGTIARTMAQFALLLMIVIIPMMLLSGGITPIESQPAIIQPFTWLFPSRHFMAFSQAVVFRGADISIVWPELLNIIGLGAIFFAFSLALFRRSIAVNK</sequence>
<accession>A0A106BZF2</accession>
<feature type="transmembrane region" description="Helical" evidence="8">
    <location>
        <begin position="18"/>
        <end position="37"/>
    </location>
</feature>
<name>A0A106BZF2_SHEFR</name>
<dbReference type="GO" id="GO:0005886">
    <property type="term" value="C:plasma membrane"/>
    <property type="evidence" value="ECO:0007669"/>
    <property type="project" value="UniProtKB-SubCell"/>
</dbReference>
<evidence type="ECO:0000256" key="4">
    <source>
        <dbReference type="ARBA" id="ARBA00022475"/>
    </source>
</evidence>
<evidence type="ECO:0000256" key="3">
    <source>
        <dbReference type="ARBA" id="ARBA00022448"/>
    </source>
</evidence>
<dbReference type="PANTHER" id="PTHR30294">
    <property type="entry name" value="MEMBRANE COMPONENT OF ABC TRANSPORTER YHHJ-RELATED"/>
    <property type="match status" value="1"/>
</dbReference>
<feature type="transmembrane region" description="Helical" evidence="8">
    <location>
        <begin position="287"/>
        <end position="308"/>
    </location>
</feature>
<comment type="caution">
    <text evidence="10">The sequence shown here is derived from an EMBL/GenBank/DDBJ whole genome shotgun (WGS) entry which is preliminary data.</text>
</comment>
<feature type="transmembrane region" description="Helical" evidence="8">
    <location>
        <begin position="256"/>
        <end position="280"/>
    </location>
</feature>
<comment type="subcellular location">
    <subcellularLocation>
        <location evidence="1">Cell membrane</location>
        <topology evidence="1">Multi-pass membrane protein</topology>
    </subcellularLocation>
</comment>
<dbReference type="PROSITE" id="PS51012">
    <property type="entry name" value="ABC_TM2"/>
    <property type="match status" value="1"/>
</dbReference>
<dbReference type="AlphaFoldDB" id="A0A106BZF2"/>
<dbReference type="InterPro" id="IPR047817">
    <property type="entry name" value="ABC2_TM_bact-type"/>
</dbReference>
<keyword evidence="6 8" id="KW-1133">Transmembrane helix</keyword>
<keyword evidence="4" id="KW-1003">Cell membrane</keyword>
<feature type="domain" description="ABC transmembrane type-2" evidence="9">
    <location>
        <begin position="137"/>
        <end position="369"/>
    </location>
</feature>
<keyword evidence="7 8" id="KW-0472">Membrane</keyword>
<keyword evidence="3" id="KW-0813">Transport</keyword>
<dbReference type="Pfam" id="PF12698">
    <property type="entry name" value="ABC2_membrane_3"/>
    <property type="match status" value="1"/>
</dbReference>
<dbReference type="EMBL" id="LRDC01000023">
    <property type="protein sequence ID" value="KVX01425.1"/>
    <property type="molecule type" value="Genomic_DNA"/>
</dbReference>
<evidence type="ECO:0000256" key="2">
    <source>
        <dbReference type="ARBA" id="ARBA00007783"/>
    </source>
</evidence>
<dbReference type="GO" id="GO:0140359">
    <property type="term" value="F:ABC-type transporter activity"/>
    <property type="evidence" value="ECO:0007669"/>
    <property type="project" value="InterPro"/>
</dbReference>
<gene>
    <name evidence="10" type="ORF">AWJ07_17495</name>
</gene>
<dbReference type="Gene3D" id="3.40.1710.10">
    <property type="entry name" value="abc type-2 transporter like domain"/>
    <property type="match status" value="1"/>
</dbReference>
<feature type="transmembrane region" description="Helical" evidence="8">
    <location>
        <begin position="225"/>
        <end position="244"/>
    </location>
</feature>
<proteinExistence type="inferred from homology"/>